<comment type="caution">
    <text evidence="1">The sequence shown here is derived from an EMBL/GenBank/DDBJ whole genome shotgun (WGS) entry which is preliminary data.</text>
</comment>
<protein>
    <submittedName>
        <fullName evidence="1">Uncharacterized protein</fullName>
    </submittedName>
</protein>
<keyword evidence="2" id="KW-1185">Reference proteome</keyword>
<proteinExistence type="predicted"/>
<organism evidence="1 2">
    <name type="scientific">Scylla paramamosain</name>
    <name type="common">Mud crab</name>
    <dbReference type="NCBI Taxonomy" id="85552"/>
    <lineage>
        <taxon>Eukaryota</taxon>
        <taxon>Metazoa</taxon>
        <taxon>Ecdysozoa</taxon>
        <taxon>Arthropoda</taxon>
        <taxon>Crustacea</taxon>
        <taxon>Multicrustacea</taxon>
        <taxon>Malacostraca</taxon>
        <taxon>Eumalacostraca</taxon>
        <taxon>Eucarida</taxon>
        <taxon>Decapoda</taxon>
        <taxon>Pleocyemata</taxon>
        <taxon>Brachyura</taxon>
        <taxon>Eubrachyura</taxon>
        <taxon>Portunoidea</taxon>
        <taxon>Portunidae</taxon>
        <taxon>Portuninae</taxon>
        <taxon>Scylla</taxon>
    </lineage>
</organism>
<dbReference type="AlphaFoldDB" id="A0AAW0UV45"/>
<accession>A0AAW0UV45</accession>
<sequence>MCVGRRGEGREPHATVPQQMPVSRLFLPRWTINAKGSLMSDCISISVPHSYSGQKDKTNNGLMTVRQN</sequence>
<reference evidence="1 2" key="1">
    <citation type="submission" date="2023-03" db="EMBL/GenBank/DDBJ databases">
        <title>High-quality genome of Scylla paramamosain provides insights in environmental adaptation.</title>
        <authorList>
            <person name="Zhang L."/>
        </authorList>
    </citation>
    <scope>NUCLEOTIDE SEQUENCE [LARGE SCALE GENOMIC DNA]</scope>
    <source>
        <strain evidence="1">LZ_2023a</strain>
        <tissue evidence="1">Muscle</tissue>
    </source>
</reference>
<dbReference type="Proteomes" id="UP001487740">
    <property type="component" value="Unassembled WGS sequence"/>
</dbReference>
<dbReference type="EMBL" id="JARAKH010000005">
    <property type="protein sequence ID" value="KAK8404007.1"/>
    <property type="molecule type" value="Genomic_DNA"/>
</dbReference>
<name>A0AAW0UV45_SCYPA</name>
<evidence type="ECO:0000313" key="1">
    <source>
        <dbReference type="EMBL" id="KAK8404007.1"/>
    </source>
</evidence>
<gene>
    <name evidence="1" type="ORF">O3P69_000222</name>
</gene>
<evidence type="ECO:0000313" key="2">
    <source>
        <dbReference type="Proteomes" id="UP001487740"/>
    </source>
</evidence>